<organism evidence="2 3">
    <name type="scientific">Perkinsus olseni</name>
    <name type="common">Perkinsus atlanticus</name>
    <dbReference type="NCBI Taxonomy" id="32597"/>
    <lineage>
        <taxon>Eukaryota</taxon>
        <taxon>Sar</taxon>
        <taxon>Alveolata</taxon>
        <taxon>Perkinsozoa</taxon>
        <taxon>Perkinsea</taxon>
        <taxon>Perkinsida</taxon>
        <taxon>Perkinsidae</taxon>
        <taxon>Perkinsus</taxon>
    </lineage>
</organism>
<feature type="non-terminal residue" evidence="2">
    <location>
        <position position="248"/>
    </location>
</feature>
<name>A0A7J6KPN3_PEROL</name>
<comment type="caution">
    <text evidence="2">The sequence shown here is derived from an EMBL/GenBank/DDBJ whole genome shotgun (WGS) entry which is preliminary data.</text>
</comment>
<reference evidence="2 3" key="1">
    <citation type="submission" date="2020-04" db="EMBL/GenBank/DDBJ databases">
        <title>Perkinsus olseni comparative genomics.</title>
        <authorList>
            <person name="Bogema D.R."/>
        </authorList>
    </citation>
    <scope>NUCLEOTIDE SEQUENCE [LARGE SCALE GENOMIC DNA]</scope>
    <source>
        <strain evidence="2">ATCC PRA-31</strain>
    </source>
</reference>
<feature type="compositionally biased region" description="Polar residues" evidence="1">
    <location>
        <begin position="38"/>
        <end position="52"/>
    </location>
</feature>
<accession>A0A7J6KPN3</accession>
<evidence type="ECO:0000313" key="3">
    <source>
        <dbReference type="Proteomes" id="UP000572268"/>
    </source>
</evidence>
<gene>
    <name evidence="2" type="ORF">FOL46_002759</name>
</gene>
<dbReference type="SMART" id="SM00614">
    <property type="entry name" value="ZnF_BED"/>
    <property type="match status" value="1"/>
</dbReference>
<proteinExistence type="predicted"/>
<dbReference type="Proteomes" id="UP000572268">
    <property type="component" value="Unassembled WGS sequence"/>
</dbReference>
<feature type="region of interest" description="Disordered" evidence="1">
    <location>
        <begin position="36"/>
        <end position="59"/>
    </location>
</feature>
<evidence type="ECO:0008006" key="4">
    <source>
        <dbReference type="Google" id="ProtNLM"/>
    </source>
</evidence>
<dbReference type="InterPro" id="IPR036236">
    <property type="entry name" value="Znf_C2H2_sf"/>
</dbReference>
<sequence>MSASSSSGAFIDGGTENLISGDEADAVIHPLIPPTTRAAAQSSRTPAATCKTSAKKRAPSTVHSTSRKIRKLSSSAFATVKKGDGGPQMGQALDLVAYSLAGPKPNSKSKVWEDFSLVKRKSDNKIFDNIAACNHCLIVVSHIDANTSSMIRHECKHESSKPMKLTQFPGVLQPVSLPEEHRRTLVDGCVKLSAAIPGIGFATHRSEAMLEFIQMIIDVTTKVGRPWDAAKSIPSDTTISRKCKEVAA</sequence>
<dbReference type="Gene3D" id="1.10.10.1070">
    <property type="entry name" value="Zinc finger, BED domain-containing"/>
    <property type="match status" value="1"/>
</dbReference>
<dbReference type="SUPFAM" id="SSF57667">
    <property type="entry name" value="beta-beta-alpha zinc fingers"/>
    <property type="match status" value="1"/>
</dbReference>
<protein>
    <recommendedName>
        <fullName evidence="4">BED-type domain-containing protein</fullName>
    </recommendedName>
</protein>
<dbReference type="AlphaFoldDB" id="A0A7J6KPN3"/>
<evidence type="ECO:0000256" key="1">
    <source>
        <dbReference type="SAM" id="MobiDB-lite"/>
    </source>
</evidence>
<evidence type="ECO:0000313" key="2">
    <source>
        <dbReference type="EMBL" id="KAF4648569.1"/>
    </source>
</evidence>
<dbReference type="EMBL" id="JABANN010001912">
    <property type="protein sequence ID" value="KAF4648569.1"/>
    <property type="molecule type" value="Genomic_DNA"/>
</dbReference>